<dbReference type="AlphaFoldDB" id="A0A5Q2QFZ6"/>
<keyword evidence="2" id="KW-1185">Reference proteome</keyword>
<evidence type="ECO:0008006" key="3">
    <source>
        <dbReference type="Google" id="ProtNLM"/>
    </source>
</evidence>
<evidence type="ECO:0000313" key="2">
    <source>
        <dbReference type="Proteomes" id="UP000388235"/>
    </source>
</evidence>
<dbReference type="RefSeq" id="WP_153714254.1">
    <property type="nucleotide sequence ID" value="NZ_CP045871.1"/>
</dbReference>
<dbReference type="KEGG" id="llp:GH975_09280"/>
<proteinExistence type="predicted"/>
<dbReference type="Proteomes" id="UP000388235">
    <property type="component" value="Chromosome"/>
</dbReference>
<dbReference type="OrthoDB" id="8527830at2"/>
<protein>
    <recommendedName>
        <fullName evidence="3">Tryptophan synthase subunit beta like protein</fullName>
    </recommendedName>
</protein>
<dbReference type="EMBL" id="CP045871">
    <property type="protein sequence ID" value="QGG80750.1"/>
    <property type="molecule type" value="Genomic_DNA"/>
</dbReference>
<sequence>MPYIQRNTRDKILALYATPNYAGQEFLDTDSAEVAAFLGTKHSPNLDQAHDRLDLIDELTRSDMESIRIIDDLVELLVKTNSIRLTDLPEAARAKLLERKRARAGLTVLPDLLDDEEPLL</sequence>
<evidence type="ECO:0000313" key="1">
    <source>
        <dbReference type="EMBL" id="QGG80750.1"/>
    </source>
</evidence>
<accession>A0A5Q2QFZ6</accession>
<name>A0A5Q2QFZ6_9GAMM</name>
<organism evidence="1 2">
    <name type="scientific">Litorivicinus lipolyticus</name>
    <dbReference type="NCBI Taxonomy" id="418701"/>
    <lineage>
        <taxon>Bacteria</taxon>
        <taxon>Pseudomonadati</taxon>
        <taxon>Pseudomonadota</taxon>
        <taxon>Gammaproteobacteria</taxon>
        <taxon>Oceanospirillales</taxon>
        <taxon>Litorivicinaceae</taxon>
        <taxon>Litorivicinus</taxon>
    </lineage>
</organism>
<reference evidence="1 2" key="1">
    <citation type="submission" date="2019-11" db="EMBL/GenBank/DDBJ databases">
        <authorList>
            <person name="Khan S.A."/>
            <person name="Jeon C.O."/>
            <person name="Chun B.H."/>
        </authorList>
    </citation>
    <scope>NUCLEOTIDE SEQUENCE [LARGE SCALE GENOMIC DNA]</scope>
    <source>
        <strain evidence="1 2">IMCC 1097</strain>
    </source>
</reference>
<gene>
    <name evidence="1" type="ORF">GH975_09280</name>
</gene>